<dbReference type="PATRIC" id="fig|1315283.4.peg.3260"/>
<dbReference type="OrthoDB" id="6398367at2"/>
<feature type="domain" description="Thioredoxin" evidence="2">
    <location>
        <begin position="9"/>
        <end position="153"/>
    </location>
</feature>
<dbReference type="SUPFAM" id="SSF52833">
    <property type="entry name" value="Thioredoxin-like"/>
    <property type="match status" value="1"/>
</dbReference>
<feature type="signal peptide" evidence="1">
    <location>
        <begin position="1"/>
        <end position="19"/>
    </location>
</feature>
<name>A0A0U2WS22_9GAMM</name>
<sequence>MFKKLVLFFFLCLPLSTFGATAPYTGGISAADLLAEYDNFAQQYKKFTPTKQDITLIQKLKGKELTVLFGTWCHDSAREVPRLIKLLDQSKVQLESIKFVAVGYNKQDASGVAQAHNLQYTPTIIVSQNGKELTRMVEKPAGTLAQDLTKNLP</sequence>
<dbReference type="Gene3D" id="3.40.30.10">
    <property type="entry name" value="Glutaredoxin"/>
    <property type="match status" value="1"/>
</dbReference>
<dbReference type="PROSITE" id="PS51352">
    <property type="entry name" value="THIOREDOXIN_2"/>
    <property type="match status" value="1"/>
</dbReference>
<dbReference type="EMBL" id="CP011035">
    <property type="protein sequence ID" value="ALS34667.1"/>
    <property type="molecule type" value="Genomic_DNA"/>
</dbReference>
<evidence type="ECO:0000313" key="3">
    <source>
        <dbReference type="EMBL" id="ALS34667.1"/>
    </source>
</evidence>
<organism evidence="3">
    <name type="scientific">Pseudoalteromonas translucida KMM 520</name>
    <dbReference type="NCBI Taxonomy" id="1315283"/>
    <lineage>
        <taxon>Bacteria</taxon>
        <taxon>Pseudomonadati</taxon>
        <taxon>Pseudomonadota</taxon>
        <taxon>Gammaproteobacteria</taxon>
        <taxon>Alteromonadales</taxon>
        <taxon>Pseudoalteromonadaceae</taxon>
        <taxon>Pseudoalteromonas</taxon>
    </lineage>
</organism>
<protein>
    <recommendedName>
        <fullName evidence="2">Thioredoxin domain-containing protein</fullName>
    </recommendedName>
</protein>
<keyword evidence="1" id="KW-0732">Signal</keyword>
<dbReference type="KEGG" id="ptn:PTRA_b0142"/>
<evidence type="ECO:0000313" key="4">
    <source>
        <dbReference type="Proteomes" id="UP000065261"/>
    </source>
</evidence>
<dbReference type="CDD" id="cd02947">
    <property type="entry name" value="TRX_family"/>
    <property type="match status" value="1"/>
</dbReference>
<evidence type="ECO:0000259" key="2">
    <source>
        <dbReference type="PROSITE" id="PS51352"/>
    </source>
</evidence>
<accession>A0A0U2WS22</accession>
<dbReference type="Proteomes" id="UP000065261">
    <property type="component" value="Chromosome II"/>
</dbReference>
<dbReference type="InterPro" id="IPR036249">
    <property type="entry name" value="Thioredoxin-like_sf"/>
</dbReference>
<gene>
    <name evidence="3" type="ORF">PTRA_b0142</name>
</gene>
<dbReference type="AlphaFoldDB" id="A0A0U2WS22"/>
<dbReference type="InterPro" id="IPR013766">
    <property type="entry name" value="Thioredoxin_domain"/>
</dbReference>
<proteinExistence type="predicted"/>
<reference evidence="3 4" key="1">
    <citation type="submission" date="2015-03" db="EMBL/GenBank/DDBJ databases">
        <authorList>
            <person name="Murphy D."/>
        </authorList>
    </citation>
    <scope>NUCLEOTIDE SEQUENCE [LARGE SCALE GENOMIC DNA]</scope>
    <source>
        <strain evidence="3 4">KMM 520</strain>
    </source>
</reference>
<dbReference type="RefSeq" id="WP_058374721.1">
    <property type="nucleotide sequence ID" value="NZ_CP011035.1"/>
</dbReference>
<evidence type="ECO:0000256" key="1">
    <source>
        <dbReference type="SAM" id="SignalP"/>
    </source>
</evidence>
<feature type="chain" id="PRO_5006833847" description="Thioredoxin domain-containing protein" evidence="1">
    <location>
        <begin position="20"/>
        <end position="153"/>
    </location>
</feature>